<keyword evidence="2" id="KW-1185">Reference proteome</keyword>
<evidence type="ECO:0000313" key="2">
    <source>
        <dbReference type="Proteomes" id="UP000191612"/>
    </source>
</evidence>
<evidence type="ECO:0000313" key="1">
    <source>
        <dbReference type="EMBL" id="OQD82992.1"/>
    </source>
</evidence>
<protein>
    <submittedName>
        <fullName evidence="1">Uncharacterized protein</fullName>
    </submittedName>
</protein>
<dbReference type="EMBL" id="MDYO01000163">
    <property type="protein sequence ID" value="OQD82992.1"/>
    <property type="molecule type" value="Genomic_DNA"/>
</dbReference>
<name>A0A1V6Q2A1_9EURO</name>
<accession>A0A1V6Q2A1</accession>
<dbReference type="AlphaFoldDB" id="A0A1V6Q2A1"/>
<sequence length="107" mass="11965">MDVFREFSLNPVFKVVLYGERAGALVFADLLVVLEALQRRFYEFSAGMDDARGSRRIVPGDIHQFDEVTVAIDHLFTGRVALDSSVIVVDLLDIVNDRSSDVSIYIA</sequence>
<proteinExistence type="predicted"/>
<gene>
    <name evidence="1" type="ORF">PENSOL_c164G03158</name>
</gene>
<organism evidence="1 2">
    <name type="scientific">Penicillium solitum</name>
    <dbReference type="NCBI Taxonomy" id="60172"/>
    <lineage>
        <taxon>Eukaryota</taxon>
        <taxon>Fungi</taxon>
        <taxon>Dikarya</taxon>
        <taxon>Ascomycota</taxon>
        <taxon>Pezizomycotina</taxon>
        <taxon>Eurotiomycetes</taxon>
        <taxon>Eurotiomycetidae</taxon>
        <taxon>Eurotiales</taxon>
        <taxon>Aspergillaceae</taxon>
        <taxon>Penicillium</taxon>
    </lineage>
</organism>
<comment type="caution">
    <text evidence="1">The sequence shown here is derived from an EMBL/GenBank/DDBJ whole genome shotgun (WGS) entry which is preliminary data.</text>
</comment>
<dbReference type="Proteomes" id="UP000191612">
    <property type="component" value="Unassembled WGS sequence"/>
</dbReference>
<reference evidence="2" key="1">
    <citation type="journal article" date="2017" name="Nat. Microbiol.">
        <title>Global analysis of biosynthetic gene clusters reveals vast potential of secondary metabolite production in Penicillium species.</title>
        <authorList>
            <person name="Nielsen J.C."/>
            <person name="Grijseels S."/>
            <person name="Prigent S."/>
            <person name="Ji B."/>
            <person name="Dainat J."/>
            <person name="Nielsen K.F."/>
            <person name="Frisvad J.C."/>
            <person name="Workman M."/>
            <person name="Nielsen J."/>
        </authorList>
    </citation>
    <scope>NUCLEOTIDE SEQUENCE [LARGE SCALE GENOMIC DNA]</scope>
    <source>
        <strain evidence="2">IBT 29525</strain>
    </source>
</reference>